<protein>
    <submittedName>
        <fullName evidence="4">SDR family oxidoreductase</fullName>
    </submittedName>
</protein>
<feature type="transmembrane region" description="Helical" evidence="2">
    <location>
        <begin position="437"/>
        <end position="460"/>
    </location>
</feature>
<name>A0ABY8GH09_EDWIC</name>
<evidence type="ECO:0000313" key="5">
    <source>
        <dbReference type="Proteomes" id="UP001222680"/>
    </source>
</evidence>
<dbReference type="Pfam" id="PF13460">
    <property type="entry name" value="NAD_binding_10"/>
    <property type="match status" value="1"/>
</dbReference>
<dbReference type="Proteomes" id="UP001222680">
    <property type="component" value="Chromosome"/>
</dbReference>
<dbReference type="PANTHER" id="PTHR12126:SF11">
    <property type="entry name" value="NADH DEHYDROGENASE [UBIQUINONE] 1 ALPHA SUBCOMPLEX SUBUNIT 9, MITOCHONDRIAL"/>
    <property type="match status" value="1"/>
</dbReference>
<feature type="compositionally biased region" description="Polar residues" evidence="1">
    <location>
        <begin position="480"/>
        <end position="490"/>
    </location>
</feature>
<dbReference type="InterPro" id="IPR051207">
    <property type="entry name" value="ComplexI_NDUFA9_subunit"/>
</dbReference>
<dbReference type="InterPro" id="IPR016040">
    <property type="entry name" value="NAD(P)-bd_dom"/>
</dbReference>
<reference evidence="4 5" key="1">
    <citation type="submission" date="2022-02" db="EMBL/GenBank/DDBJ databases">
        <title>Phenotypic, genotypic and serological characterization of Edwardsiella ictaluri from catfish and ornamental fish species.</title>
        <authorList>
            <person name="Rose D."/>
            <person name="Tekedar H.C."/>
            <person name="Waldbieser G.C."/>
            <person name="Aarattuthodi S."/>
            <person name="Griffin M.J."/>
        </authorList>
    </citation>
    <scope>NUCLEOTIDE SEQUENCE [LARGE SCALE GENOMIC DNA]</scope>
    <source>
        <strain evidence="4 5">13 TAL-140 K3</strain>
    </source>
</reference>
<evidence type="ECO:0000313" key="4">
    <source>
        <dbReference type="EMBL" id="WFN96636.1"/>
    </source>
</evidence>
<proteinExistence type="predicted"/>
<dbReference type="Pfam" id="PF11066">
    <property type="entry name" value="DUF2867"/>
    <property type="match status" value="1"/>
</dbReference>
<accession>A0ABY8GH09</accession>
<evidence type="ECO:0000256" key="2">
    <source>
        <dbReference type="SAM" id="Phobius"/>
    </source>
</evidence>
<keyword evidence="5" id="KW-1185">Reference proteome</keyword>
<keyword evidence="2" id="KW-0472">Membrane</keyword>
<dbReference type="PANTHER" id="PTHR12126">
    <property type="entry name" value="NADH-UBIQUINONE OXIDOREDUCTASE 39 KDA SUBUNIT-RELATED"/>
    <property type="match status" value="1"/>
</dbReference>
<dbReference type="Gene3D" id="3.40.50.720">
    <property type="entry name" value="NAD(P)-binding Rossmann-like Domain"/>
    <property type="match status" value="1"/>
</dbReference>
<dbReference type="InterPro" id="IPR036291">
    <property type="entry name" value="NAD(P)-bd_dom_sf"/>
</dbReference>
<organism evidence="4 5">
    <name type="scientific">Edwardsiella ictaluri</name>
    <dbReference type="NCBI Taxonomy" id="67780"/>
    <lineage>
        <taxon>Bacteria</taxon>
        <taxon>Pseudomonadati</taxon>
        <taxon>Pseudomonadota</taxon>
        <taxon>Gammaproteobacteria</taxon>
        <taxon>Enterobacterales</taxon>
        <taxon>Hafniaceae</taxon>
        <taxon>Edwardsiella</taxon>
    </lineage>
</organism>
<dbReference type="InterPro" id="IPR021295">
    <property type="entry name" value="DUF2867"/>
</dbReference>
<dbReference type="SUPFAM" id="SSF51735">
    <property type="entry name" value="NAD(P)-binding Rossmann-fold domains"/>
    <property type="match status" value="1"/>
</dbReference>
<evidence type="ECO:0000259" key="3">
    <source>
        <dbReference type="Pfam" id="PF13460"/>
    </source>
</evidence>
<feature type="region of interest" description="Disordered" evidence="1">
    <location>
        <begin position="475"/>
        <end position="513"/>
    </location>
</feature>
<evidence type="ECO:0000256" key="1">
    <source>
        <dbReference type="SAM" id="MobiDB-lite"/>
    </source>
</evidence>
<sequence>MRGLRILVLGASGYIGQHLIPQLCAQGHHVRAAARRIRWLQERNWPGVECQYVDLYQPQSLSTALDGIDLVYYLVHAMRDGDDFVRAELQAAQNVSRALSISRVQQVIFLGALQPPDDPSRHLAARRETGEILRTSGVPVTEVRSGIVIGPGSAAFEVMRDMVYNLAILTPPLWVRSKSAPIALENLLTYLCALARLPDSDNRVFEVAGPEYISYQTMFERFIRVSGKRRWMIPLPIPTRLISVYFLHLITSVPTSIAHALIEGLKHDLPADDAAITQLIPQTLIGFDRALSDTLAREREVVDCADWGYDTQALARWRPGYGFYPKQAGCQIETSASRRALWHVVQQFGGDNGYFFANPLWQIRARLDDLTGNRITYGRPARQTLQIGDLIDGWRVIALRPGHQLTLLFGMKAPGLGRLSFTLDEHNGLRTLDVRAWWHPAGFSGLLYWFAMMPAHLFIFRGMARRIVELAEAWDDAQPTPGSDSRSATLDGTPGASEVARGRATPPVSKSSE</sequence>
<keyword evidence="2" id="KW-1133">Transmembrane helix</keyword>
<gene>
    <name evidence="4" type="ORF">MAY91_00060</name>
</gene>
<keyword evidence="2" id="KW-0812">Transmembrane</keyword>
<dbReference type="EMBL" id="CP092014">
    <property type="protein sequence ID" value="WFN96636.1"/>
    <property type="molecule type" value="Genomic_DNA"/>
</dbReference>
<feature type="domain" description="NAD(P)-binding" evidence="3">
    <location>
        <begin position="10"/>
        <end position="148"/>
    </location>
</feature>